<evidence type="ECO:0000256" key="1">
    <source>
        <dbReference type="SAM" id="MobiDB-lite"/>
    </source>
</evidence>
<feature type="region of interest" description="Disordered" evidence="1">
    <location>
        <begin position="358"/>
        <end position="394"/>
    </location>
</feature>
<evidence type="ECO:0000313" key="4">
    <source>
        <dbReference type="Proteomes" id="UP000784880"/>
    </source>
</evidence>
<dbReference type="RefSeq" id="WP_217069200.1">
    <property type="nucleotide sequence ID" value="NZ_JAHQCS010000178.1"/>
</dbReference>
<evidence type="ECO:0000313" key="3">
    <source>
        <dbReference type="EMBL" id="MBU9714550.1"/>
    </source>
</evidence>
<dbReference type="PANTHER" id="PTHR37533:SF2">
    <property type="entry name" value="FLAGELLAR HOOK-LENGTH CONTROL PROTEIN"/>
    <property type="match status" value="1"/>
</dbReference>
<dbReference type="InterPro" id="IPR021136">
    <property type="entry name" value="Flagellar_hook_control-like_C"/>
</dbReference>
<reference evidence="3 4" key="1">
    <citation type="submission" date="2021-06" db="EMBL/GenBank/DDBJ databases">
        <title>Bacillus sp. RD4P76, an endophyte from a halophyte.</title>
        <authorList>
            <person name="Sun J.-Q."/>
        </authorList>
    </citation>
    <scope>NUCLEOTIDE SEQUENCE [LARGE SCALE GENOMIC DNA]</scope>
    <source>
        <strain evidence="3 4">CGMCC 1.15917</strain>
    </source>
</reference>
<feature type="domain" description="Flagellar hook-length control protein-like C-terminal" evidence="2">
    <location>
        <begin position="282"/>
        <end position="362"/>
    </location>
</feature>
<sequence>MSGAINVFLSQMVQPNWNPNGEGHHSEGEKDTSFLKILDGLYSNNADTQSKLAPIQTENSGGEELQEKLQELLLENELYHLWNEDLESNEIYTTFLKYVEELTGLLDRGEDLEEFVTSIGSKEDPLHLLALISAFTVMEENDSSKFDLTEISQMITVLEPLVQQTFFINVVEGDRTMFRPLMEQVIHYLKEPIPVEGNRQTVSQLDQLQNMFNRKSSLNNLLGGLEKSRQKSTEKPIFFSMDHSNSHMSKVQQLFLHSGNRGDKVSEQQIFRQFQQALDRSQFQQLSNGIKQLSIKLHPQSLGRLDITIQQVNGVIVAKMMTTTTVARELLEGQMNQLRQAFQTQQLQVDRIEVTQQQTQQNTLRDQQGEQRGQQQQSQKPPHEQQTEKEEDDAFFDFLQETINLEV</sequence>
<organism evidence="3 4">
    <name type="scientific">Evansella tamaricis</name>
    <dbReference type="NCBI Taxonomy" id="2069301"/>
    <lineage>
        <taxon>Bacteria</taxon>
        <taxon>Bacillati</taxon>
        <taxon>Bacillota</taxon>
        <taxon>Bacilli</taxon>
        <taxon>Bacillales</taxon>
        <taxon>Bacillaceae</taxon>
        <taxon>Evansella</taxon>
    </lineage>
</organism>
<dbReference type="Pfam" id="PF02120">
    <property type="entry name" value="Flg_hook"/>
    <property type="match status" value="1"/>
</dbReference>
<dbReference type="CDD" id="cd17470">
    <property type="entry name" value="T3SS_Flik_C"/>
    <property type="match status" value="1"/>
</dbReference>
<accession>A0ABS6JLK8</accession>
<protein>
    <submittedName>
        <fullName evidence="3">Flagellar hook-length control protein FliK</fullName>
    </submittedName>
</protein>
<gene>
    <name evidence="3" type="ORF">KS419_22665</name>
</gene>
<evidence type="ECO:0000259" key="2">
    <source>
        <dbReference type="Pfam" id="PF02120"/>
    </source>
</evidence>
<keyword evidence="3" id="KW-0969">Cilium</keyword>
<dbReference type="InterPro" id="IPR052563">
    <property type="entry name" value="FliK"/>
</dbReference>
<proteinExistence type="predicted"/>
<keyword evidence="3" id="KW-0282">Flagellum</keyword>
<name>A0ABS6JLK8_9BACI</name>
<comment type="caution">
    <text evidence="3">The sequence shown here is derived from an EMBL/GenBank/DDBJ whole genome shotgun (WGS) entry which is preliminary data.</text>
</comment>
<dbReference type="EMBL" id="JAHQCS010000178">
    <property type="protein sequence ID" value="MBU9714550.1"/>
    <property type="molecule type" value="Genomic_DNA"/>
</dbReference>
<dbReference type="Proteomes" id="UP000784880">
    <property type="component" value="Unassembled WGS sequence"/>
</dbReference>
<dbReference type="PANTHER" id="PTHR37533">
    <property type="entry name" value="FLAGELLAR HOOK-LENGTH CONTROL PROTEIN"/>
    <property type="match status" value="1"/>
</dbReference>
<keyword evidence="4" id="KW-1185">Reference proteome</keyword>
<keyword evidence="3" id="KW-0966">Cell projection</keyword>
<feature type="compositionally biased region" description="Low complexity" evidence="1">
    <location>
        <begin position="358"/>
        <end position="380"/>
    </location>
</feature>